<evidence type="ECO:0000313" key="3">
    <source>
        <dbReference type="Proteomes" id="UP000603434"/>
    </source>
</evidence>
<dbReference type="SUPFAM" id="SSF50939">
    <property type="entry name" value="Sialidases"/>
    <property type="match status" value="1"/>
</dbReference>
<dbReference type="AlphaFoldDB" id="A0A8J6NIM1"/>
<evidence type="ECO:0000259" key="1">
    <source>
        <dbReference type="Pfam" id="PF13088"/>
    </source>
</evidence>
<dbReference type="Proteomes" id="UP000603434">
    <property type="component" value="Unassembled WGS sequence"/>
</dbReference>
<dbReference type="CDD" id="cd15482">
    <property type="entry name" value="Sialidase_non-viral"/>
    <property type="match status" value="1"/>
</dbReference>
<feature type="domain" description="Sialidase" evidence="1">
    <location>
        <begin position="22"/>
        <end position="105"/>
    </location>
</feature>
<gene>
    <name evidence="2" type="ORF">H8E23_00130</name>
</gene>
<name>A0A8J6NIM1_9BACT</name>
<reference evidence="2 3" key="1">
    <citation type="submission" date="2020-08" db="EMBL/GenBank/DDBJ databases">
        <title>Bridging the membrane lipid divide: bacteria of the FCB group superphylum have the potential to synthesize archaeal ether lipids.</title>
        <authorList>
            <person name="Villanueva L."/>
            <person name="Von Meijenfeldt F.A.B."/>
            <person name="Westbye A.B."/>
            <person name="Yadav S."/>
            <person name="Hopmans E.C."/>
            <person name="Dutilh B.E."/>
            <person name="Sinninghe Damste J.S."/>
        </authorList>
    </citation>
    <scope>NUCLEOTIDE SEQUENCE [LARGE SCALE GENOMIC DNA]</scope>
    <source>
        <strain evidence="2">NIOZ-UU30</strain>
    </source>
</reference>
<dbReference type="PANTHER" id="PTHR43752:SF2">
    <property type="entry name" value="BNR_ASP-BOX REPEAT FAMILY PROTEIN"/>
    <property type="match status" value="1"/>
</dbReference>
<dbReference type="Pfam" id="PF13088">
    <property type="entry name" value="BNR_2"/>
    <property type="match status" value="1"/>
</dbReference>
<accession>A0A8J6NIM1</accession>
<dbReference type="Gene3D" id="2.120.10.10">
    <property type="match status" value="1"/>
</dbReference>
<protein>
    <submittedName>
        <fullName evidence="2">Exo-alpha-sialidase</fullName>
    </submittedName>
</protein>
<dbReference type="InterPro" id="IPR036278">
    <property type="entry name" value="Sialidase_sf"/>
</dbReference>
<proteinExistence type="predicted"/>
<comment type="caution">
    <text evidence="2">The sequence shown here is derived from an EMBL/GenBank/DDBJ whole genome shotgun (WGS) entry which is preliminary data.</text>
</comment>
<dbReference type="EMBL" id="JACNJH010000009">
    <property type="protein sequence ID" value="MBC8359792.1"/>
    <property type="molecule type" value="Genomic_DNA"/>
</dbReference>
<dbReference type="InterPro" id="IPR011040">
    <property type="entry name" value="Sialidase"/>
</dbReference>
<organism evidence="2 3">
    <name type="scientific">Candidatus Desulfatibia profunda</name>
    <dbReference type="NCBI Taxonomy" id="2841695"/>
    <lineage>
        <taxon>Bacteria</taxon>
        <taxon>Pseudomonadati</taxon>
        <taxon>Thermodesulfobacteriota</taxon>
        <taxon>Desulfobacteria</taxon>
        <taxon>Desulfobacterales</taxon>
        <taxon>Desulfobacterales incertae sedis</taxon>
        <taxon>Candidatus Desulfatibia</taxon>
    </lineage>
</organism>
<sequence>MEIFPLVKEHVHGSAIVELPNGDLLAAWFQGSGERWADDVLIMGARLQAGKGKWSKPFVMADVPGFPDINPILFIDPQNRLWLMWYTVIANQWETSLLKYRISTD</sequence>
<evidence type="ECO:0000313" key="2">
    <source>
        <dbReference type="EMBL" id="MBC8359792.1"/>
    </source>
</evidence>
<dbReference type="PANTHER" id="PTHR43752">
    <property type="entry name" value="BNR/ASP-BOX REPEAT FAMILY PROTEIN"/>
    <property type="match status" value="1"/>
</dbReference>